<dbReference type="PANTHER" id="PTHR30383">
    <property type="entry name" value="THIOESTERASE 1/PROTEASE 1/LYSOPHOSPHOLIPASE L1"/>
    <property type="match status" value="1"/>
</dbReference>
<protein>
    <recommendedName>
        <fullName evidence="3">SGNH hydrolase-type esterase domain-containing protein</fullName>
    </recommendedName>
</protein>
<evidence type="ECO:0000313" key="5">
    <source>
        <dbReference type="Proteomes" id="UP001500218"/>
    </source>
</evidence>
<feature type="compositionally biased region" description="Basic and acidic residues" evidence="1">
    <location>
        <begin position="108"/>
        <end position="121"/>
    </location>
</feature>
<dbReference type="InterPro" id="IPR036514">
    <property type="entry name" value="SGNH_hydro_sf"/>
</dbReference>
<keyword evidence="2" id="KW-0732">Signal</keyword>
<dbReference type="CDD" id="cd01833">
    <property type="entry name" value="XynB_like"/>
    <property type="match status" value="1"/>
</dbReference>
<dbReference type="Gene3D" id="3.40.50.1110">
    <property type="entry name" value="SGNH hydrolase"/>
    <property type="match status" value="1"/>
</dbReference>
<organism evidence="4 5">
    <name type="scientific">Luedemannella flava</name>
    <dbReference type="NCBI Taxonomy" id="349316"/>
    <lineage>
        <taxon>Bacteria</taxon>
        <taxon>Bacillati</taxon>
        <taxon>Actinomycetota</taxon>
        <taxon>Actinomycetes</taxon>
        <taxon>Micromonosporales</taxon>
        <taxon>Micromonosporaceae</taxon>
        <taxon>Luedemannella</taxon>
    </lineage>
</organism>
<feature type="chain" id="PRO_5045904252" description="SGNH hydrolase-type esterase domain-containing protein" evidence="2">
    <location>
        <begin position="28"/>
        <end position="272"/>
    </location>
</feature>
<gene>
    <name evidence="4" type="ORF">GCM10009682_54070</name>
</gene>
<keyword evidence="5" id="KW-1185">Reference proteome</keyword>
<dbReference type="SUPFAM" id="SSF52266">
    <property type="entry name" value="SGNH hydrolase"/>
    <property type="match status" value="1"/>
</dbReference>
<dbReference type="EMBL" id="BAAALT010000247">
    <property type="protein sequence ID" value="GAA1828140.1"/>
    <property type="molecule type" value="Genomic_DNA"/>
</dbReference>
<evidence type="ECO:0000256" key="2">
    <source>
        <dbReference type="SAM" id="SignalP"/>
    </source>
</evidence>
<accession>A0ABP4YR22</accession>
<feature type="region of interest" description="Disordered" evidence="1">
    <location>
        <begin position="104"/>
        <end position="124"/>
    </location>
</feature>
<dbReference type="PANTHER" id="PTHR30383:SF2">
    <property type="entry name" value="CELLULOSE-BINDING PROTEIN"/>
    <property type="match status" value="1"/>
</dbReference>
<dbReference type="Pfam" id="PF13472">
    <property type="entry name" value="Lipase_GDSL_2"/>
    <property type="match status" value="1"/>
</dbReference>
<feature type="signal peptide" evidence="2">
    <location>
        <begin position="1"/>
        <end position="27"/>
    </location>
</feature>
<dbReference type="InterPro" id="IPR051532">
    <property type="entry name" value="Ester_Hydrolysis_Enzymes"/>
</dbReference>
<evidence type="ECO:0000256" key="1">
    <source>
        <dbReference type="SAM" id="MobiDB-lite"/>
    </source>
</evidence>
<dbReference type="PROSITE" id="PS51257">
    <property type="entry name" value="PROKAR_LIPOPROTEIN"/>
    <property type="match status" value="1"/>
</dbReference>
<dbReference type="RefSeq" id="WP_344138382.1">
    <property type="nucleotide sequence ID" value="NZ_BAAALT010000247.1"/>
</dbReference>
<evidence type="ECO:0000313" key="4">
    <source>
        <dbReference type="EMBL" id="GAA1828140.1"/>
    </source>
</evidence>
<dbReference type="Proteomes" id="UP001500218">
    <property type="component" value="Unassembled WGS sequence"/>
</dbReference>
<sequence length="272" mass="28870">MRRDWRAAAALAVVVALGGACSGPAHPATTTSGPVRTAVRIMPLGDSITGTPGCWRAYLWDRLRRAGFADGNTPPLPTGTAAAPTPAGARAAIDFVGTRGRQACPTDYPREYPRHDGDNEGHGGITAERMVADNALPGWLERARPRVVLMHLGTNDVWRGRTTRQVLDAYTALVAQLRAADPAMVVLVAQILPMDPPDCPSCAERVTALNRAIPAWVNATSTPASPVLPVDLWTGFDTAKDTSDGVHPVWSGNEKIAARWFAALEPVLAGMS</sequence>
<dbReference type="InterPro" id="IPR013830">
    <property type="entry name" value="SGNH_hydro"/>
</dbReference>
<feature type="domain" description="SGNH hydrolase-type esterase" evidence="3">
    <location>
        <begin position="97"/>
        <end position="253"/>
    </location>
</feature>
<name>A0ABP4YR22_9ACTN</name>
<comment type="caution">
    <text evidence="4">The sequence shown here is derived from an EMBL/GenBank/DDBJ whole genome shotgun (WGS) entry which is preliminary data.</text>
</comment>
<reference evidence="5" key="1">
    <citation type="journal article" date="2019" name="Int. J. Syst. Evol. Microbiol.">
        <title>The Global Catalogue of Microorganisms (GCM) 10K type strain sequencing project: providing services to taxonomists for standard genome sequencing and annotation.</title>
        <authorList>
            <consortium name="The Broad Institute Genomics Platform"/>
            <consortium name="The Broad Institute Genome Sequencing Center for Infectious Disease"/>
            <person name="Wu L."/>
            <person name="Ma J."/>
        </authorList>
    </citation>
    <scope>NUCLEOTIDE SEQUENCE [LARGE SCALE GENOMIC DNA]</scope>
    <source>
        <strain evidence="5">JCM 13250</strain>
    </source>
</reference>
<evidence type="ECO:0000259" key="3">
    <source>
        <dbReference type="Pfam" id="PF13472"/>
    </source>
</evidence>
<proteinExistence type="predicted"/>